<evidence type="ECO:0000313" key="5">
    <source>
        <dbReference type="EMBL" id="QDZ24441.1"/>
    </source>
</evidence>
<dbReference type="Pfam" id="PF00515">
    <property type="entry name" value="TPR_1"/>
    <property type="match status" value="1"/>
</dbReference>
<feature type="region of interest" description="Disordered" evidence="4">
    <location>
        <begin position="678"/>
        <end position="704"/>
    </location>
</feature>
<feature type="repeat" description="TPR" evidence="3">
    <location>
        <begin position="164"/>
        <end position="197"/>
    </location>
</feature>
<protein>
    <submittedName>
        <fullName evidence="5">Uncharacterized protein</fullName>
    </submittedName>
</protein>
<dbReference type="PANTHER" id="PTHR22904:SF523">
    <property type="entry name" value="STRESS-INDUCED-PHOSPHOPROTEIN 1"/>
    <property type="match status" value="1"/>
</dbReference>
<dbReference type="SMART" id="SM00028">
    <property type="entry name" value="TPR"/>
    <property type="match status" value="6"/>
</dbReference>
<feature type="compositionally biased region" description="Basic and acidic residues" evidence="4">
    <location>
        <begin position="692"/>
        <end position="704"/>
    </location>
</feature>
<gene>
    <name evidence="5" type="ORF">A3770_13p69590</name>
</gene>
<feature type="region of interest" description="Disordered" evidence="4">
    <location>
        <begin position="1"/>
        <end position="28"/>
    </location>
</feature>
<feature type="region of interest" description="Disordered" evidence="4">
    <location>
        <begin position="520"/>
        <end position="546"/>
    </location>
</feature>
<evidence type="ECO:0000256" key="1">
    <source>
        <dbReference type="ARBA" id="ARBA00022737"/>
    </source>
</evidence>
<dbReference type="PANTHER" id="PTHR22904">
    <property type="entry name" value="TPR REPEAT CONTAINING PROTEIN"/>
    <property type="match status" value="1"/>
</dbReference>
<feature type="region of interest" description="Disordered" evidence="4">
    <location>
        <begin position="330"/>
        <end position="365"/>
    </location>
</feature>
<accession>A0A5B8MVR4</accession>
<dbReference type="GO" id="GO:0051879">
    <property type="term" value="F:Hsp90 protein binding"/>
    <property type="evidence" value="ECO:0007669"/>
    <property type="project" value="TreeGrafter"/>
</dbReference>
<organism evidence="5 6">
    <name type="scientific">Chloropicon primus</name>
    <dbReference type="NCBI Taxonomy" id="1764295"/>
    <lineage>
        <taxon>Eukaryota</taxon>
        <taxon>Viridiplantae</taxon>
        <taxon>Chlorophyta</taxon>
        <taxon>Chloropicophyceae</taxon>
        <taxon>Chloropicales</taxon>
        <taxon>Chloropicaceae</taxon>
        <taxon>Chloropicon</taxon>
    </lineage>
</organism>
<feature type="region of interest" description="Disordered" evidence="4">
    <location>
        <begin position="1071"/>
        <end position="1105"/>
    </location>
</feature>
<feature type="repeat" description="TPR" evidence="3">
    <location>
        <begin position="219"/>
        <end position="252"/>
    </location>
</feature>
<keyword evidence="6" id="KW-1185">Reference proteome</keyword>
<dbReference type="SUPFAM" id="SSF48452">
    <property type="entry name" value="TPR-like"/>
    <property type="match status" value="1"/>
</dbReference>
<dbReference type="Proteomes" id="UP000316726">
    <property type="component" value="Chromosome 13"/>
</dbReference>
<evidence type="ECO:0000256" key="4">
    <source>
        <dbReference type="SAM" id="MobiDB-lite"/>
    </source>
</evidence>
<evidence type="ECO:0000256" key="3">
    <source>
        <dbReference type="PROSITE-ProRule" id="PRU00339"/>
    </source>
</evidence>
<keyword evidence="2 3" id="KW-0802">TPR repeat</keyword>
<dbReference type="Pfam" id="PF13432">
    <property type="entry name" value="TPR_16"/>
    <property type="match status" value="1"/>
</dbReference>
<proteinExistence type="predicted"/>
<dbReference type="Gene3D" id="1.25.40.10">
    <property type="entry name" value="Tetratricopeptide repeat domain"/>
    <property type="match status" value="2"/>
</dbReference>
<sequence>MERNRPRGLGAKDLGAARAPRAKHLEDEETSRDLFGVVRCWCTVPGCECRQYVKKTCEYTVQPEEYGKRLHPHNDVTITNCSVCGHKCEDHAVDSAMNEKETGNDSFDLGNYDEAVLSYSRGIAHKPHDATLWSNRAAAYLAKGMYDQALHDAARAVEISPEWAKGRARKALAHYQLKQFDKAAREYQVCLKLEPDNEKYAQGLASARKGLATAAAQPRRNPKKMGDDHMRGGDFTRAIECYTEAAKKDPRDCKVFSNRSAAYARRSMYKEALADAINAIRLAPNWPKAWSRKGYALYHTGKMDEAIFAYEHCLLLDPSDKDVRKLLMQMKASRASPEAPESGNSKEESARPGDHVDKPGQGGATAEQMCGIQASLGQLMNLVKACDARLQKQSETMSNVLQRVEGIEKKVEESQRKVGGHERRAGIDVRQVVGGSHSKSSSLEQLDIDINLLQEKLVKERTLRQVAEVAAEEDLSFLREQMEAVLKEKAGLAQDNARLAREGSTMAKQLEILEAQMDKGSDLSQKAKEMERRYKKEKAARLDAEERAERAEKSLISSKIETDAPKFADIDFDDADTDGEPDCTSSEHFSDDFVSVRAESSSDTSTPEENACSSKESGAEEEDTEAPITVQVEPERLDSEAPPEGRTSRNSSVKDEETHVKVSADNLLTMFQGLGHEATGAKASSSTSHVAHNGEGEGIRGPPEDLKEEFQKCVEVEYEKLMATGEHDPQEAAIRALSAAKENVEGNGGPPRAPSSPLFGEDDVAYYDQNAKDDACQVFEDVWNALADEKEEEEDQGEGGGDEQRWFDLQEEWSRVKEFCDSHRDVVKPPSREKRPLHETAKPLRGLASDRDAVLDITNIAQNMKTVSQRSLQRDWFGVVRGACKICEEGGERACESFKPSFQGCQTPQRLFERAVKEKDSDLMEFALKWNTFPAGKFCATCGYACELHETEEEFAKRLRIDAIVKRKQEDILKSKESEMRERENECQKRVKEAVLRQKEADANGEYIRETSLDFITQVRRGRCLKNSDCPGFKVIYRESDALNPEIMLYCSLCGHPSSEHPVDADWVDEQKRKRERESAQQARSAPRFRSVPRRTYDGQSEAKRSARRLLGLKKYLSG</sequence>
<dbReference type="PROSITE" id="PS50005">
    <property type="entry name" value="TPR"/>
    <property type="match status" value="4"/>
</dbReference>
<name>A0A5B8MVR4_9CHLO</name>
<dbReference type="Pfam" id="PF13414">
    <property type="entry name" value="TPR_11"/>
    <property type="match status" value="1"/>
</dbReference>
<reference evidence="5 6" key="1">
    <citation type="submission" date="2018-07" db="EMBL/GenBank/DDBJ databases">
        <title>The complete nuclear genome of the prasinophyte Chloropicon primus (CCMP1205).</title>
        <authorList>
            <person name="Pombert J.-F."/>
            <person name="Otis C."/>
            <person name="Turmel M."/>
            <person name="Lemieux C."/>
        </authorList>
    </citation>
    <scope>NUCLEOTIDE SEQUENCE [LARGE SCALE GENOMIC DNA]</scope>
    <source>
        <strain evidence="5 6">CCMP1205</strain>
    </source>
</reference>
<dbReference type="EMBL" id="CP031046">
    <property type="protein sequence ID" value="QDZ24441.1"/>
    <property type="molecule type" value="Genomic_DNA"/>
</dbReference>
<feature type="compositionally biased region" description="Acidic residues" evidence="4">
    <location>
        <begin position="570"/>
        <end position="581"/>
    </location>
</feature>
<feature type="region of interest" description="Disordered" evidence="4">
    <location>
        <begin position="567"/>
        <end position="659"/>
    </location>
</feature>
<feature type="compositionally biased region" description="Basic and acidic residues" evidence="4">
    <location>
        <begin position="1095"/>
        <end position="1105"/>
    </location>
</feature>
<feature type="repeat" description="TPR" evidence="3">
    <location>
        <begin position="130"/>
        <end position="163"/>
    </location>
</feature>
<dbReference type="STRING" id="1764295.A0A5B8MVR4"/>
<feature type="compositionally biased region" description="Polar residues" evidence="4">
    <location>
        <begin position="598"/>
        <end position="616"/>
    </location>
</feature>
<evidence type="ECO:0000313" key="6">
    <source>
        <dbReference type="Proteomes" id="UP000316726"/>
    </source>
</evidence>
<evidence type="ECO:0000256" key="2">
    <source>
        <dbReference type="ARBA" id="ARBA00022803"/>
    </source>
</evidence>
<keyword evidence="1" id="KW-0677">Repeat</keyword>
<dbReference type="OrthoDB" id="629492at2759"/>
<dbReference type="AlphaFoldDB" id="A0A5B8MVR4"/>
<feature type="repeat" description="TPR" evidence="3">
    <location>
        <begin position="287"/>
        <end position="320"/>
    </location>
</feature>
<feature type="compositionally biased region" description="Basic and acidic residues" evidence="4">
    <location>
        <begin position="344"/>
        <end position="358"/>
    </location>
</feature>
<dbReference type="InterPro" id="IPR011990">
    <property type="entry name" value="TPR-like_helical_dom_sf"/>
</dbReference>
<dbReference type="InterPro" id="IPR019734">
    <property type="entry name" value="TPR_rpt"/>
</dbReference>